<evidence type="ECO:0000313" key="2">
    <source>
        <dbReference type="Proteomes" id="UP000053647"/>
    </source>
</evidence>
<dbReference type="HOGENOM" id="CLU_001305_4_0_1"/>
<dbReference type="Proteomes" id="UP000053647">
    <property type="component" value="Unassembled WGS sequence"/>
</dbReference>
<dbReference type="AlphaFoldDB" id="A0A0C9TM08"/>
<name>A0A0C9TM08_PAXIN</name>
<reference evidence="2" key="2">
    <citation type="submission" date="2015-01" db="EMBL/GenBank/DDBJ databases">
        <title>Evolutionary Origins and Diversification of the Mycorrhizal Mutualists.</title>
        <authorList>
            <consortium name="DOE Joint Genome Institute"/>
            <consortium name="Mycorrhizal Genomics Consortium"/>
            <person name="Kohler A."/>
            <person name="Kuo A."/>
            <person name="Nagy L.G."/>
            <person name="Floudas D."/>
            <person name="Copeland A."/>
            <person name="Barry K.W."/>
            <person name="Cichocki N."/>
            <person name="Veneault-Fourrey C."/>
            <person name="LaButti K."/>
            <person name="Lindquist E.A."/>
            <person name="Lipzen A."/>
            <person name="Lundell T."/>
            <person name="Morin E."/>
            <person name="Murat C."/>
            <person name="Riley R."/>
            <person name="Ohm R."/>
            <person name="Sun H."/>
            <person name="Tunlid A."/>
            <person name="Henrissat B."/>
            <person name="Grigoriev I.V."/>
            <person name="Hibbett D.S."/>
            <person name="Martin F."/>
        </authorList>
    </citation>
    <scope>NUCLEOTIDE SEQUENCE [LARGE SCALE GENOMIC DNA]</scope>
    <source>
        <strain evidence="2">ATCC 200175</strain>
    </source>
</reference>
<evidence type="ECO:0000313" key="1">
    <source>
        <dbReference type="EMBL" id="KIJ11633.1"/>
    </source>
</evidence>
<keyword evidence="2" id="KW-1185">Reference proteome</keyword>
<proteinExistence type="predicted"/>
<dbReference type="Gene3D" id="1.25.40.10">
    <property type="entry name" value="Tetratricopeptide repeat domain"/>
    <property type="match status" value="1"/>
</dbReference>
<organism evidence="1 2">
    <name type="scientific">Paxillus involutus ATCC 200175</name>
    <dbReference type="NCBI Taxonomy" id="664439"/>
    <lineage>
        <taxon>Eukaryota</taxon>
        <taxon>Fungi</taxon>
        <taxon>Dikarya</taxon>
        <taxon>Basidiomycota</taxon>
        <taxon>Agaricomycotina</taxon>
        <taxon>Agaricomycetes</taxon>
        <taxon>Agaricomycetidae</taxon>
        <taxon>Boletales</taxon>
        <taxon>Paxilineae</taxon>
        <taxon>Paxillaceae</taxon>
        <taxon>Paxillus</taxon>
    </lineage>
</organism>
<sequence length="129" mass="14771">DDVVSQHRDALSFYVPGQPEWVDWKCGLAITLRLRFECQGRKQDSEEAILSSRQMLSWTPRACANHCCSLDELAKSLYIRFRQGGERKDLEEAIQHHRDALVLTPPGHPDRGMSLNNIVTCSLRTEHEP</sequence>
<accession>A0A0C9TM08</accession>
<dbReference type="EMBL" id="KN819375">
    <property type="protein sequence ID" value="KIJ11633.1"/>
    <property type="molecule type" value="Genomic_DNA"/>
</dbReference>
<feature type="non-terminal residue" evidence="1">
    <location>
        <position position="1"/>
    </location>
</feature>
<feature type="non-terminal residue" evidence="1">
    <location>
        <position position="129"/>
    </location>
</feature>
<dbReference type="InterPro" id="IPR011990">
    <property type="entry name" value="TPR-like_helical_dom_sf"/>
</dbReference>
<protein>
    <submittedName>
        <fullName evidence="1">Uncharacterized protein</fullName>
    </submittedName>
</protein>
<dbReference type="OrthoDB" id="2690695at2759"/>
<reference evidence="1 2" key="1">
    <citation type="submission" date="2014-06" db="EMBL/GenBank/DDBJ databases">
        <authorList>
            <consortium name="DOE Joint Genome Institute"/>
            <person name="Kuo A."/>
            <person name="Kohler A."/>
            <person name="Nagy L.G."/>
            <person name="Floudas D."/>
            <person name="Copeland A."/>
            <person name="Barry K.W."/>
            <person name="Cichocki N."/>
            <person name="Veneault-Fourrey C."/>
            <person name="LaButti K."/>
            <person name="Lindquist E.A."/>
            <person name="Lipzen A."/>
            <person name="Lundell T."/>
            <person name="Morin E."/>
            <person name="Murat C."/>
            <person name="Sun H."/>
            <person name="Tunlid A."/>
            <person name="Henrissat B."/>
            <person name="Grigoriev I.V."/>
            <person name="Hibbett D.S."/>
            <person name="Martin F."/>
            <person name="Nordberg H.P."/>
            <person name="Cantor M.N."/>
            <person name="Hua S.X."/>
        </authorList>
    </citation>
    <scope>NUCLEOTIDE SEQUENCE [LARGE SCALE GENOMIC DNA]</scope>
    <source>
        <strain evidence="1 2">ATCC 200175</strain>
    </source>
</reference>
<gene>
    <name evidence="1" type="ORF">PAXINDRAFT_56948</name>
</gene>